<organism evidence="1 2">
    <name type="scientific">Lactiplantibacillus brownii</name>
    <dbReference type="NCBI Taxonomy" id="3069269"/>
    <lineage>
        <taxon>Bacteria</taxon>
        <taxon>Bacillati</taxon>
        <taxon>Bacillota</taxon>
        <taxon>Bacilli</taxon>
        <taxon>Lactobacillales</taxon>
        <taxon>Lactobacillaceae</taxon>
        <taxon>Lactiplantibacillus</taxon>
    </lineage>
</organism>
<dbReference type="Proteomes" id="UP001227831">
    <property type="component" value="Unassembled WGS sequence"/>
</dbReference>
<accession>A0ABU1A512</accession>
<evidence type="ECO:0008006" key="3">
    <source>
        <dbReference type="Google" id="ProtNLM"/>
    </source>
</evidence>
<dbReference type="RefSeq" id="WP_308701912.1">
    <property type="nucleotide sequence ID" value="NZ_AP027463.1"/>
</dbReference>
<dbReference type="EMBL" id="JAVCWF010000001">
    <property type="protein sequence ID" value="MDQ7936064.1"/>
    <property type="molecule type" value="Genomic_DNA"/>
</dbReference>
<sequence>MMESKESLDVIQLNIQRFIDSKFTDQKVLEVVLQQYGNLTEVQQGMIEPKMYVIYRGKYDYLFTGGQYNDSCVWMNKTIQHTRFERELSNNKVHFYIEAVKILLMLFLENGDETKLKRARKYFQFITDLNEYPETSALKDIYREDIEILKAVKDGQGLWTETKFTVPIAIKSISNVVHVELEKENIIAEVTCESGMVNNTPIQTNGVLIRNQDRESQVGNSTWNIKINRYLSCEKVSPIDKTASVMQEKVCKIVNLVIDRYRLKTNEYWVKKIYPSMVDGHSINYGADDVIFRKILMYDRGEYILSTDSTSVEIGDISEEKPIELYKKMFLGAQTYLLTEDLRECVLLLNIAFENFTYSVVCPQIVSLSEGKYEANFYFGLKPYQDFFLRDYLTEEQYKTAVQRKDIKPSGTSMYAIYKILWTESKTFSGNISKTEMNKLISTIRHNRNEFIHGSLSDRKRISVNNVRGQLDAFDKLMSLISS</sequence>
<evidence type="ECO:0000313" key="2">
    <source>
        <dbReference type="Proteomes" id="UP001227831"/>
    </source>
</evidence>
<name>A0ABU1A512_9LACO</name>
<comment type="caution">
    <text evidence="1">The sequence shown here is derived from an EMBL/GenBank/DDBJ whole genome shotgun (WGS) entry which is preliminary data.</text>
</comment>
<proteinExistence type="predicted"/>
<protein>
    <recommendedName>
        <fullName evidence="3">Apea-like HEPN domain-containing protein</fullName>
    </recommendedName>
</protein>
<keyword evidence="2" id="KW-1185">Reference proteome</keyword>
<reference evidence="1 2" key="1">
    <citation type="journal article" date="2023" name="Int. J. Syst. Evol. Microbiol.">
        <title>Lactiplantibacillus brownii sp. nov., a novel psychrotolerant species isolated from sauerkraut.</title>
        <authorList>
            <person name="Heng Y.C."/>
            <person name="Silvaraju S."/>
            <person name="Lee J.K.Y."/>
            <person name="Kittelmann S."/>
        </authorList>
    </citation>
    <scope>NUCLEOTIDE SEQUENCE [LARGE SCALE GENOMIC DNA]</scope>
    <source>
        <strain evidence="1 2">WILCCON 0030</strain>
    </source>
</reference>
<gene>
    <name evidence="1" type="ORF">RA086_00175</name>
</gene>
<evidence type="ECO:0000313" key="1">
    <source>
        <dbReference type="EMBL" id="MDQ7936064.1"/>
    </source>
</evidence>